<dbReference type="EMBL" id="JACGXP010000003">
    <property type="protein sequence ID" value="MBA8990985.1"/>
    <property type="molecule type" value="Genomic_DNA"/>
</dbReference>
<dbReference type="Proteomes" id="UP000590225">
    <property type="component" value="Unassembled WGS sequence"/>
</dbReference>
<evidence type="ECO:0000313" key="1">
    <source>
        <dbReference type="EMBL" id="MBA8990985.1"/>
    </source>
</evidence>
<dbReference type="AlphaFoldDB" id="A0AAW3T8I4"/>
<reference evidence="1 2" key="1">
    <citation type="submission" date="2020-07" db="EMBL/GenBank/DDBJ databases">
        <title>Above-ground endophytic microbial communities from plants in different locations in the United States.</title>
        <authorList>
            <person name="Frank C."/>
        </authorList>
    </citation>
    <scope>NUCLEOTIDE SEQUENCE [LARGE SCALE GENOMIC DNA]</scope>
    <source>
        <strain evidence="1 2">WPL5_2</strain>
    </source>
</reference>
<dbReference type="RefSeq" id="WP_182516227.1">
    <property type="nucleotide sequence ID" value="NZ_JACGXP010000003.1"/>
</dbReference>
<comment type="caution">
    <text evidence="1">The sequence shown here is derived from an EMBL/GenBank/DDBJ whole genome shotgun (WGS) entry which is preliminary data.</text>
</comment>
<organism evidence="1 2">
    <name type="scientific">Curtobacterium pusillum</name>
    <dbReference type="NCBI Taxonomy" id="69373"/>
    <lineage>
        <taxon>Bacteria</taxon>
        <taxon>Bacillati</taxon>
        <taxon>Actinomycetota</taxon>
        <taxon>Actinomycetes</taxon>
        <taxon>Micrococcales</taxon>
        <taxon>Microbacteriaceae</taxon>
        <taxon>Curtobacterium</taxon>
    </lineage>
</organism>
<evidence type="ECO:0008006" key="3">
    <source>
        <dbReference type="Google" id="ProtNLM"/>
    </source>
</evidence>
<proteinExistence type="predicted"/>
<accession>A0AAW3T8I4</accession>
<name>A0AAW3T8I4_9MICO</name>
<protein>
    <recommendedName>
        <fullName evidence="3">Apea-like HEPN domain-containing protein</fullName>
    </recommendedName>
</protein>
<gene>
    <name evidence="1" type="ORF">FHW23_002250</name>
</gene>
<sequence length="188" mass="21113">MSDSISDEDRHLYGALAIQILDVLALWDRLLDNLYWVAAEWVAANTSHATLLQGGELRRRRDDDAARDFLTLSREAGASGDRSLFLNVFRRVQQARHHIAHAGAMNAMTHDGVASIGIPYYAGNKRVRSLDGQKSTITVALIQKRLRDLEWLLHHVDWVRMSLDQFGGPLSIDRDRGAPPPDRPAPRS</sequence>
<evidence type="ECO:0000313" key="2">
    <source>
        <dbReference type="Proteomes" id="UP000590225"/>
    </source>
</evidence>